<feature type="transmembrane region" description="Helical" evidence="2">
    <location>
        <begin position="213"/>
        <end position="235"/>
    </location>
</feature>
<feature type="transmembrane region" description="Helical" evidence="2">
    <location>
        <begin position="169"/>
        <end position="192"/>
    </location>
</feature>
<dbReference type="Pfam" id="PF20152">
    <property type="entry name" value="DUF6534"/>
    <property type="match status" value="1"/>
</dbReference>
<feature type="transmembrane region" description="Helical" evidence="2">
    <location>
        <begin position="241"/>
        <end position="261"/>
    </location>
</feature>
<dbReference type="PANTHER" id="PTHR40465:SF1">
    <property type="entry name" value="DUF6534 DOMAIN-CONTAINING PROTEIN"/>
    <property type="match status" value="1"/>
</dbReference>
<feature type="compositionally biased region" description="Basic and acidic residues" evidence="1">
    <location>
        <begin position="334"/>
        <end position="348"/>
    </location>
</feature>
<gene>
    <name evidence="4" type="ORF">M407DRAFT_17845</name>
</gene>
<dbReference type="InterPro" id="IPR045339">
    <property type="entry name" value="DUF6534"/>
</dbReference>
<evidence type="ECO:0000313" key="5">
    <source>
        <dbReference type="Proteomes" id="UP000054248"/>
    </source>
</evidence>
<reference evidence="4 5" key="1">
    <citation type="submission" date="2014-04" db="EMBL/GenBank/DDBJ databases">
        <authorList>
            <consortium name="DOE Joint Genome Institute"/>
            <person name="Kuo A."/>
            <person name="Girlanda M."/>
            <person name="Perotto S."/>
            <person name="Kohler A."/>
            <person name="Nagy L.G."/>
            <person name="Floudas D."/>
            <person name="Copeland A."/>
            <person name="Barry K.W."/>
            <person name="Cichocki N."/>
            <person name="Veneault-Fourrey C."/>
            <person name="LaButti K."/>
            <person name="Lindquist E.A."/>
            <person name="Lipzen A."/>
            <person name="Lundell T."/>
            <person name="Morin E."/>
            <person name="Murat C."/>
            <person name="Sun H."/>
            <person name="Tunlid A."/>
            <person name="Henrissat B."/>
            <person name="Grigoriev I.V."/>
            <person name="Hibbett D.S."/>
            <person name="Martin F."/>
            <person name="Nordberg H.P."/>
            <person name="Cantor M.N."/>
            <person name="Hua S.X."/>
        </authorList>
    </citation>
    <scope>NUCLEOTIDE SEQUENCE [LARGE SCALE GENOMIC DNA]</scope>
    <source>
        <strain evidence="4 5">MUT 4182</strain>
    </source>
</reference>
<feature type="compositionally biased region" description="Basic and acidic residues" evidence="1">
    <location>
        <begin position="377"/>
        <end position="387"/>
    </location>
</feature>
<evidence type="ECO:0000256" key="2">
    <source>
        <dbReference type="SAM" id="Phobius"/>
    </source>
</evidence>
<evidence type="ECO:0000256" key="1">
    <source>
        <dbReference type="SAM" id="MobiDB-lite"/>
    </source>
</evidence>
<feature type="domain" description="DUF6534" evidence="3">
    <location>
        <begin position="177"/>
        <end position="264"/>
    </location>
</feature>
<sequence length="387" mass="42548">MFNPTIGKGPDVVPFAVEKAKGDPEGMLGPWFMALIGLTFMMGILAIQVIRYFSTFGYESPGLFAVVVACVVMSLAQWIIVVQVCWNWFVLQLFAVPPWQAWSSPIIKQTTVAVAQLFFAYRCYTLYGRNKMVLGTLIVGMLAAVALFTVAGVAISIDPYNFNLISQWTTPALCVNLVTDLAIAGMTLWKLGGHKEVVYSSNTNDILRRLRNLTIEAAVPPAICALMNMVFYLSLGATNLIFVWFAIMTPQFYIWSLLLTLNYRLRIRQTFNSPNDDEALSTHFEFANGPSSNRKRRQTDTHRTTVVFAPMTGTTYAPNASMGLVGECVGGGHGDNRREGDLDSKVYEDSLAGRSRSGCTGAESSPEPPPAVAINSVERRPSDPLSI</sequence>
<dbReference type="STRING" id="1051891.A0A0C3QUY0"/>
<proteinExistence type="predicted"/>
<reference evidence="5" key="2">
    <citation type="submission" date="2015-01" db="EMBL/GenBank/DDBJ databases">
        <title>Evolutionary Origins and Diversification of the Mycorrhizal Mutualists.</title>
        <authorList>
            <consortium name="DOE Joint Genome Institute"/>
            <consortium name="Mycorrhizal Genomics Consortium"/>
            <person name="Kohler A."/>
            <person name="Kuo A."/>
            <person name="Nagy L.G."/>
            <person name="Floudas D."/>
            <person name="Copeland A."/>
            <person name="Barry K.W."/>
            <person name="Cichocki N."/>
            <person name="Veneault-Fourrey C."/>
            <person name="LaButti K."/>
            <person name="Lindquist E.A."/>
            <person name="Lipzen A."/>
            <person name="Lundell T."/>
            <person name="Morin E."/>
            <person name="Murat C."/>
            <person name="Riley R."/>
            <person name="Ohm R."/>
            <person name="Sun H."/>
            <person name="Tunlid A."/>
            <person name="Henrissat B."/>
            <person name="Grigoriev I.V."/>
            <person name="Hibbett D.S."/>
            <person name="Martin F."/>
        </authorList>
    </citation>
    <scope>NUCLEOTIDE SEQUENCE [LARGE SCALE GENOMIC DNA]</scope>
    <source>
        <strain evidence="5">MUT 4182</strain>
    </source>
</reference>
<keyword evidence="2" id="KW-1133">Transmembrane helix</keyword>
<evidence type="ECO:0000259" key="3">
    <source>
        <dbReference type="Pfam" id="PF20152"/>
    </source>
</evidence>
<name>A0A0C3QUY0_9AGAM</name>
<dbReference type="AlphaFoldDB" id="A0A0C3QUY0"/>
<dbReference type="PANTHER" id="PTHR40465">
    <property type="entry name" value="CHROMOSOME 1, WHOLE GENOME SHOTGUN SEQUENCE"/>
    <property type="match status" value="1"/>
</dbReference>
<feature type="region of interest" description="Disordered" evidence="1">
    <location>
        <begin position="333"/>
        <end position="387"/>
    </location>
</feature>
<dbReference type="EMBL" id="KN822949">
    <property type="protein sequence ID" value="KIO33286.1"/>
    <property type="molecule type" value="Genomic_DNA"/>
</dbReference>
<keyword evidence="2" id="KW-0472">Membrane</keyword>
<dbReference type="HOGENOM" id="CLU_055689_0_0_1"/>
<feature type="transmembrane region" description="Helical" evidence="2">
    <location>
        <begin position="133"/>
        <end position="157"/>
    </location>
</feature>
<organism evidence="4 5">
    <name type="scientific">Tulasnella calospora MUT 4182</name>
    <dbReference type="NCBI Taxonomy" id="1051891"/>
    <lineage>
        <taxon>Eukaryota</taxon>
        <taxon>Fungi</taxon>
        <taxon>Dikarya</taxon>
        <taxon>Basidiomycota</taxon>
        <taxon>Agaricomycotina</taxon>
        <taxon>Agaricomycetes</taxon>
        <taxon>Cantharellales</taxon>
        <taxon>Tulasnellaceae</taxon>
        <taxon>Tulasnella</taxon>
    </lineage>
</organism>
<accession>A0A0C3QUY0</accession>
<feature type="region of interest" description="Disordered" evidence="1">
    <location>
        <begin position="282"/>
        <end position="303"/>
    </location>
</feature>
<feature type="transmembrane region" description="Helical" evidence="2">
    <location>
        <begin position="101"/>
        <end position="121"/>
    </location>
</feature>
<keyword evidence="5" id="KW-1185">Reference proteome</keyword>
<feature type="transmembrane region" description="Helical" evidence="2">
    <location>
        <begin position="31"/>
        <end position="50"/>
    </location>
</feature>
<protein>
    <recommendedName>
        <fullName evidence="3">DUF6534 domain-containing protein</fullName>
    </recommendedName>
</protein>
<dbReference type="OrthoDB" id="2745105at2759"/>
<feature type="transmembrane region" description="Helical" evidence="2">
    <location>
        <begin position="62"/>
        <end position="89"/>
    </location>
</feature>
<dbReference type="Proteomes" id="UP000054248">
    <property type="component" value="Unassembled WGS sequence"/>
</dbReference>
<evidence type="ECO:0000313" key="4">
    <source>
        <dbReference type="EMBL" id="KIO33286.1"/>
    </source>
</evidence>
<keyword evidence="2" id="KW-0812">Transmembrane</keyword>